<name>A0A0R1Y247_9LACO</name>
<keyword evidence="2" id="KW-1185">Reference proteome</keyword>
<dbReference type="PATRIC" id="fig|1423734.3.peg.2997"/>
<dbReference type="EMBL" id="AZGA01000054">
    <property type="protein sequence ID" value="KRM33379.1"/>
    <property type="molecule type" value="Genomic_DNA"/>
</dbReference>
<accession>A0A0R1Y247</accession>
<evidence type="ECO:0000313" key="1">
    <source>
        <dbReference type="EMBL" id="KRM33379.1"/>
    </source>
</evidence>
<proteinExistence type="predicted"/>
<evidence type="ECO:0000313" key="2">
    <source>
        <dbReference type="Proteomes" id="UP000051236"/>
    </source>
</evidence>
<protein>
    <submittedName>
        <fullName evidence="1">Uncharacterized protein</fullName>
    </submittedName>
</protein>
<dbReference type="STRING" id="1423734.FC83_GL002948"/>
<comment type="caution">
    <text evidence="1">The sequence shown here is derived from an EMBL/GenBank/DDBJ whole genome shotgun (WGS) entry which is preliminary data.</text>
</comment>
<sequence length="79" mass="9187">MQQVRNSVELQHPFTVTVHGDVPKQTLKLPNTGDMFPGIYLDPNSQWLCYNVYYRGELIGPWYQLGPEVWLRASYDSLD</sequence>
<gene>
    <name evidence="1" type="ORF">FC83_GL002948</name>
</gene>
<dbReference type="Proteomes" id="UP000051236">
    <property type="component" value="Unassembled WGS sequence"/>
</dbReference>
<reference evidence="1 2" key="1">
    <citation type="journal article" date="2015" name="Genome Announc.">
        <title>Expanding the biotechnology potential of lactobacilli through comparative genomics of 213 strains and associated genera.</title>
        <authorList>
            <person name="Sun Z."/>
            <person name="Harris H.M."/>
            <person name="McCann A."/>
            <person name="Guo C."/>
            <person name="Argimon S."/>
            <person name="Zhang W."/>
            <person name="Yang X."/>
            <person name="Jeffery I.B."/>
            <person name="Cooney J.C."/>
            <person name="Kagawa T.F."/>
            <person name="Liu W."/>
            <person name="Song Y."/>
            <person name="Salvetti E."/>
            <person name="Wrobel A."/>
            <person name="Rasinkangas P."/>
            <person name="Parkhill J."/>
            <person name="Rea M.C."/>
            <person name="O'Sullivan O."/>
            <person name="Ritari J."/>
            <person name="Douillard F.P."/>
            <person name="Paul Ross R."/>
            <person name="Yang R."/>
            <person name="Briner A.E."/>
            <person name="Felis G.E."/>
            <person name="de Vos W.M."/>
            <person name="Barrangou R."/>
            <person name="Klaenhammer T.R."/>
            <person name="Caufield P.W."/>
            <person name="Cui Y."/>
            <person name="Zhang H."/>
            <person name="O'Toole P.W."/>
        </authorList>
    </citation>
    <scope>NUCLEOTIDE SEQUENCE [LARGE SCALE GENOMIC DNA]</scope>
    <source>
        <strain evidence="1 2">DSM 18527</strain>
    </source>
</reference>
<dbReference type="AlphaFoldDB" id="A0A0R1Y247"/>
<organism evidence="1 2">
    <name type="scientific">Agrilactobacillus composti DSM 18527 = JCM 14202</name>
    <dbReference type="NCBI Taxonomy" id="1423734"/>
    <lineage>
        <taxon>Bacteria</taxon>
        <taxon>Bacillati</taxon>
        <taxon>Bacillota</taxon>
        <taxon>Bacilli</taxon>
        <taxon>Lactobacillales</taxon>
        <taxon>Lactobacillaceae</taxon>
        <taxon>Agrilactobacillus</taxon>
    </lineage>
</organism>